<keyword evidence="3" id="KW-1185">Reference proteome</keyword>
<organism evidence="2 3">
    <name type="scientific">Luteibacter anthropi</name>
    <dbReference type="NCBI Taxonomy" id="564369"/>
    <lineage>
        <taxon>Bacteria</taxon>
        <taxon>Pseudomonadati</taxon>
        <taxon>Pseudomonadota</taxon>
        <taxon>Gammaproteobacteria</taxon>
        <taxon>Lysobacterales</taxon>
        <taxon>Rhodanobacteraceae</taxon>
        <taxon>Luteibacter</taxon>
    </lineage>
</organism>
<reference evidence="2 3" key="1">
    <citation type="submission" date="2020-03" db="EMBL/GenBank/DDBJ databases">
        <authorList>
            <person name="Lai Q."/>
        </authorList>
    </citation>
    <scope>NUCLEOTIDE SEQUENCE [LARGE SCALE GENOMIC DNA]</scope>
    <source>
        <strain evidence="2 3">CCUG 25036</strain>
    </source>
</reference>
<feature type="transmembrane region" description="Helical" evidence="1">
    <location>
        <begin position="38"/>
        <end position="61"/>
    </location>
</feature>
<evidence type="ECO:0000256" key="1">
    <source>
        <dbReference type="SAM" id="Phobius"/>
    </source>
</evidence>
<dbReference type="RefSeq" id="WP_166945522.1">
    <property type="nucleotide sequence ID" value="NZ_JAARLZ010000001.1"/>
</dbReference>
<feature type="transmembrane region" description="Helical" evidence="1">
    <location>
        <begin position="7"/>
        <end position="26"/>
    </location>
</feature>
<sequence length="100" mass="10461">MAQRVEIAKAMCGVVLLGINIAVLMGKREDGDPLSKGAKWNVALAFSAFVVGALAVAVFASESCTVIEPVWTWTLDIAGATLFGATMAALWLGWLAPGPR</sequence>
<evidence type="ECO:0000313" key="2">
    <source>
        <dbReference type="EMBL" id="NII04848.1"/>
    </source>
</evidence>
<evidence type="ECO:0000313" key="3">
    <source>
        <dbReference type="Proteomes" id="UP000490980"/>
    </source>
</evidence>
<protein>
    <submittedName>
        <fullName evidence="2">Uncharacterized protein</fullName>
    </submittedName>
</protein>
<dbReference type="AlphaFoldDB" id="A0A7X5ZGK8"/>
<keyword evidence="1" id="KW-0472">Membrane</keyword>
<comment type="caution">
    <text evidence="2">The sequence shown here is derived from an EMBL/GenBank/DDBJ whole genome shotgun (WGS) entry which is preliminary data.</text>
</comment>
<gene>
    <name evidence="2" type="ORF">HBF25_00450</name>
</gene>
<dbReference type="EMBL" id="JAARLZ010000001">
    <property type="protein sequence ID" value="NII04848.1"/>
    <property type="molecule type" value="Genomic_DNA"/>
</dbReference>
<accession>A0A7X5ZGK8</accession>
<name>A0A7X5ZGK8_9GAMM</name>
<keyword evidence="1" id="KW-0812">Transmembrane</keyword>
<feature type="transmembrane region" description="Helical" evidence="1">
    <location>
        <begin position="73"/>
        <end position="94"/>
    </location>
</feature>
<keyword evidence="1" id="KW-1133">Transmembrane helix</keyword>
<proteinExistence type="predicted"/>
<dbReference type="Proteomes" id="UP000490980">
    <property type="component" value="Unassembled WGS sequence"/>
</dbReference>